<keyword evidence="13" id="KW-1185">Reference proteome</keyword>
<dbReference type="GO" id="GO:0007224">
    <property type="term" value="P:smoothened signaling pathway"/>
    <property type="evidence" value="ECO:0007669"/>
    <property type="project" value="InterPro"/>
</dbReference>
<reference evidence="12" key="1">
    <citation type="submission" date="2025-08" db="UniProtKB">
        <authorList>
            <consortium name="Ensembl"/>
        </authorList>
    </citation>
    <scope>IDENTIFICATION</scope>
</reference>
<evidence type="ECO:0000313" key="13">
    <source>
        <dbReference type="Proteomes" id="UP000694569"/>
    </source>
</evidence>
<evidence type="ECO:0000256" key="11">
    <source>
        <dbReference type="SAM" id="Phobius"/>
    </source>
</evidence>
<keyword evidence="8" id="KW-0206">Cytoskeleton</keyword>
<dbReference type="OrthoDB" id="8910527at2759"/>
<keyword evidence="10" id="KW-0175">Coiled coil</keyword>
<dbReference type="Ensembl" id="ENSLLET00000004306.1">
    <property type="protein sequence ID" value="ENSLLEP00000004112.1"/>
    <property type="gene ID" value="ENSLLEG00000002607.1"/>
</dbReference>
<evidence type="ECO:0000313" key="12">
    <source>
        <dbReference type="Ensembl" id="ENSLLEP00000004112.1"/>
    </source>
</evidence>
<keyword evidence="7 11" id="KW-0472">Membrane</keyword>
<keyword evidence="4" id="KW-0963">Cytoplasm</keyword>
<feature type="transmembrane region" description="Helical" evidence="11">
    <location>
        <begin position="25"/>
        <end position="50"/>
    </location>
</feature>
<keyword evidence="9" id="KW-0966">Cell projection</keyword>
<evidence type="ECO:0000256" key="9">
    <source>
        <dbReference type="ARBA" id="ARBA00023273"/>
    </source>
</evidence>
<dbReference type="PANTHER" id="PTHR16795">
    <property type="entry name" value="LIMBIN/ELLIS-VAN CREVELD PROTEIN"/>
    <property type="match status" value="1"/>
</dbReference>
<sequence length="882" mass="102222">MASPACQADIELQYSGESVQVYPGLLALAVILGSVIGVTSAALLCVYVLLPWMAKRKVCLTNQKRGRRRHSKHEVDTRLSDNGIAEFALKAKVIYPINQKFRPLADGASNPSLHETLNQTQLPNQMFDGSVCSSTESLSRREKDDSSSSTTIHSITSEDRFYERTFPRVTSFPEVLTCNSCDVKLCLYSLCLQNLPLLDVELRHEQHTMFFQILQINLNDLLLKKKIDAEMHRNILTTQEAELKELEERYRLRVTSTKLVRGQSAEVQTMEDIERKERECSDHLIQSLDGFWKQIENIHQFCMDQAKCTYEEARRIMTNVISNMLNVDKILCETQEMQTMELLEKMISWEYMTKVVESLKFQIHKESECRLNAISKTLQHLTVKKRISVKQKEKLLTELSEAFVGEVAQFNNSLKQTKALVAKHLELRGKLLDLLRKSQKEERQAFHTKAQDSTDAAGFIKEYHKLLEKQRELVCDLEDEEDSKAVDSVVELCTDLYTGASQTFEKLVKALFLQTLPEMTNMNLRDCENLKQELRNNLSSELERLWAKEHVLSSTLHSYVSERQQKIIQGVLSRLSGLSEESSKNSVQRHDFLMKCVLRALGLRNIAMATLTQMRMSWKISLLYDLKEKHAVEKSTWPCQDEEQWKTQNDMVTHILEKERKLEEEMTEARMDFQQQLLADLIEVTHIIRQHMERSIGEALIQHAHQEAAKNMADDNIEFKERLAEAAVESVYVTSSSINKIVRSYNQNLEQILHEYEEAKSKQIKAVRGNCVRERQRTDFLHFNWQSLNQMSPFLIIRFFAQQKQLLQKLDRYQEIRLDSLRQKKSVLHRLQEQLESRLKDAEQEFIAELAALARIRLTDSSNTVNKSLSGHAVQVQELRLH</sequence>
<keyword evidence="5 11" id="KW-0812">Transmembrane</keyword>
<evidence type="ECO:0000256" key="1">
    <source>
        <dbReference type="ARBA" id="ARBA00004120"/>
    </source>
</evidence>
<evidence type="ECO:0000256" key="7">
    <source>
        <dbReference type="ARBA" id="ARBA00023136"/>
    </source>
</evidence>
<evidence type="ECO:0000256" key="10">
    <source>
        <dbReference type="SAM" id="Coils"/>
    </source>
</evidence>
<reference evidence="12" key="2">
    <citation type="submission" date="2025-09" db="UniProtKB">
        <authorList>
            <consortium name="Ensembl"/>
        </authorList>
    </citation>
    <scope>IDENTIFICATION</scope>
</reference>
<name>A0A8C5LTD3_9ANUR</name>
<evidence type="ECO:0000256" key="4">
    <source>
        <dbReference type="ARBA" id="ARBA00022490"/>
    </source>
</evidence>
<organism evidence="12 13">
    <name type="scientific">Leptobrachium leishanense</name>
    <name type="common">Leishan spiny toad</name>
    <dbReference type="NCBI Taxonomy" id="445787"/>
    <lineage>
        <taxon>Eukaryota</taxon>
        <taxon>Metazoa</taxon>
        <taxon>Chordata</taxon>
        <taxon>Craniata</taxon>
        <taxon>Vertebrata</taxon>
        <taxon>Euteleostomi</taxon>
        <taxon>Amphibia</taxon>
        <taxon>Batrachia</taxon>
        <taxon>Anura</taxon>
        <taxon>Pelobatoidea</taxon>
        <taxon>Megophryidae</taxon>
        <taxon>Leptobrachium</taxon>
    </lineage>
</organism>
<evidence type="ECO:0000256" key="3">
    <source>
        <dbReference type="ARBA" id="ARBA00022475"/>
    </source>
</evidence>
<evidence type="ECO:0000256" key="6">
    <source>
        <dbReference type="ARBA" id="ARBA00022989"/>
    </source>
</evidence>
<gene>
    <name evidence="12" type="primary">EVC</name>
</gene>
<dbReference type="Proteomes" id="UP000694569">
    <property type="component" value="Unplaced"/>
</dbReference>
<evidence type="ECO:0000256" key="5">
    <source>
        <dbReference type="ARBA" id="ARBA00022692"/>
    </source>
</evidence>
<accession>A0A8C5LTD3</accession>
<protein>
    <submittedName>
        <fullName evidence="12">EvC ciliary complex subunit 1</fullName>
    </submittedName>
</protein>
<feature type="coiled-coil region" evidence="10">
    <location>
        <begin position="818"/>
        <end position="852"/>
    </location>
</feature>
<evidence type="ECO:0000256" key="2">
    <source>
        <dbReference type="ARBA" id="ARBA00004162"/>
    </source>
</evidence>
<dbReference type="PANTHER" id="PTHR16795:SF13">
    <property type="entry name" value="EVC COMPLEX MEMBER EVC"/>
    <property type="match status" value="1"/>
</dbReference>
<keyword evidence="6 11" id="KW-1133">Transmembrane helix</keyword>
<evidence type="ECO:0000256" key="8">
    <source>
        <dbReference type="ARBA" id="ARBA00023212"/>
    </source>
</evidence>
<dbReference type="GeneTree" id="ENSGT00940000154127"/>
<dbReference type="GO" id="GO:0098797">
    <property type="term" value="C:plasma membrane protein complex"/>
    <property type="evidence" value="ECO:0007669"/>
    <property type="project" value="TreeGrafter"/>
</dbReference>
<proteinExistence type="predicted"/>
<keyword evidence="3" id="KW-1003">Cell membrane</keyword>
<comment type="subcellular location">
    <subcellularLocation>
        <location evidence="2">Cell membrane</location>
        <topology evidence="2">Single-pass membrane protein</topology>
    </subcellularLocation>
    <subcellularLocation>
        <location evidence="1">Cytoplasm</location>
        <location evidence="1">Cytoskeleton</location>
        <location evidence="1">Cilium basal body</location>
    </subcellularLocation>
</comment>
<dbReference type="InterPro" id="IPR026501">
    <property type="entry name" value="Limbin/EVC"/>
</dbReference>
<dbReference type="GO" id="GO:0060170">
    <property type="term" value="C:ciliary membrane"/>
    <property type="evidence" value="ECO:0007669"/>
    <property type="project" value="TreeGrafter"/>
</dbReference>
<dbReference type="AlphaFoldDB" id="A0A8C5LTD3"/>